<dbReference type="InterPro" id="IPR048978">
    <property type="entry name" value="AP5B1_N"/>
</dbReference>
<dbReference type="EMBL" id="CAJRST010033334">
    <property type="protein sequence ID" value="CAG5984653.1"/>
    <property type="molecule type" value="Genomic_DNA"/>
</dbReference>
<organism evidence="10 11">
    <name type="scientific">Menidia menidia</name>
    <name type="common">Atlantic silverside</name>
    <dbReference type="NCBI Taxonomy" id="238744"/>
    <lineage>
        <taxon>Eukaryota</taxon>
        <taxon>Metazoa</taxon>
        <taxon>Chordata</taxon>
        <taxon>Craniata</taxon>
        <taxon>Vertebrata</taxon>
        <taxon>Euteleostomi</taxon>
        <taxon>Actinopterygii</taxon>
        <taxon>Neopterygii</taxon>
        <taxon>Teleostei</taxon>
        <taxon>Neoteleostei</taxon>
        <taxon>Acanthomorphata</taxon>
        <taxon>Ovalentaria</taxon>
        <taxon>Atherinomorphae</taxon>
        <taxon>Atheriniformes</taxon>
        <taxon>Atherinopsidae</taxon>
        <taxon>Menidiinae</taxon>
        <taxon>Menidia</taxon>
    </lineage>
</organism>
<dbReference type="OrthoDB" id="646197at2759"/>
<dbReference type="Pfam" id="PF21587">
    <property type="entry name" value="AP5B1_N"/>
    <property type="match status" value="1"/>
</dbReference>
<name>A0A8S4BLM5_9TELE</name>
<evidence type="ECO:0000256" key="5">
    <source>
        <dbReference type="SAM" id="MobiDB-lite"/>
    </source>
</evidence>
<dbReference type="GO" id="GO:0015031">
    <property type="term" value="P:protein transport"/>
    <property type="evidence" value="ECO:0007669"/>
    <property type="project" value="UniProtKB-KW"/>
</dbReference>
<evidence type="ECO:0000259" key="8">
    <source>
        <dbReference type="Pfam" id="PF21589"/>
    </source>
</evidence>
<feature type="domain" description="AP-5 complex subunit beta-1 beta-barrel" evidence="8">
    <location>
        <begin position="769"/>
        <end position="839"/>
    </location>
</feature>
<dbReference type="AlphaFoldDB" id="A0A8S4BLM5"/>
<feature type="domain" description="AP5B1 C-terminal" evidence="9">
    <location>
        <begin position="864"/>
        <end position="960"/>
    </location>
</feature>
<keyword evidence="11" id="KW-1185">Reference proteome</keyword>
<dbReference type="Pfam" id="PF21590">
    <property type="entry name" value="AP5B1_C"/>
    <property type="match status" value="1"/>
</dbReference>
<keyword evidence="2" id="KW-0813">Transport</keyword>
<dbReference type="InterPro" id="IPR048979">
    <property type="entry name" value="AP5B1_middle"/>
</dbReference>
<evidence type="ECO:0000313" key="11">
    <source>
        <dbReference type="Proteomes" id="UP000677803"/>
    </source>
</evidence>
<feature type="region of interest" description="Disordered" evidence="5">
    <location>
        <begin position="213"/>
        <end position="242"/>
    </location>
</feature>
<dbReference type="InterPro" id="IPR048981">
    <property type="entry name" value="AP5B1_C"/>
</dbReference>
<evidence type="ECO:0000259" key="7">
    <source>
        <dbReference type="Pfam" id="PF21588"/>
    </source>
</evidence>
<protein>
    <recommendedName>
        <fullName evidence="1">AP-5 complex subunit beta-1</fullName>
    </recommendedName>
    <alternativeName>
        <fullName evidence="4">Adaptor-related protein complex 5 beta subunit</fullName>
    </alternativeName>
</protein>
<accession>A0A8S4BLM5</accession>
<evidence type="ECO:0000256" key="1">
    <source>
        <dbReference type="ARBA" id="ARBA00018167"/>
    </source>
</evidence>
<evidence type="ECO:0000259" key="9">
    <source>
        <dbReference type="Pfam" id="PF21590"/>
    </source>
</evidence>
<evidence type="ECO:0000256" key="2">
    <source>
        <dbReference type="ARBA" id="ARBA00022448"/>
    </source>
</evidence>
<evidence type="ECO:0000259" key="6">
    <source>
        <dbReference type="Pfam" id="PF21587"/>
    </source>
</evidence>
<dbReference type="InterPro" id="IPR048980">
    <property type="entry name" value="AP5B1_barrel"/>
</dbReference>
<dbReference type="Pfam" id="PF21589">
    <property type="entry name" value="AP5B1_barrel"/>
    <property type="match status" value="1"/>
</dbReference>
<evidence type="ECO:0000256" key="4">
    <source>
        <dbReference type="ARBA" id="ARBA00032431"/>
    </source>
</evidence>
<gene>
    <name evidence="10" type="ORF">MMEN_LOCUS16794</name>
</gene>
<dbReference type="PANTHER" id="PTHR34033:SF1">
    <property type="entry name" value="AP-5 COMPLEX SUBUNIT BETA-1"/>
    <property type="match status" value="1"/>
</dbReference>
<evidence type="ECO:0000256" key="3">
    <source>
        <dbReference type="ARBA" id="ARBA00022927"/>
    </source>
</evidence>
<dbReference type="GO" id="GO:0030119">
    <property type="term" value="C:AP-type membrane coat adaptor complex"/>
    <property type="evidence" value="ECO:0007669"/>
    <property type="project" value="TreeGrafter"/>
</dbReference>
<reference evidence="10" key="1">
    <citation type="submission" date="2021-05" db="EMBL/GenBank/DDBJ databases">
        <authorList>
            <person name="Tigano A."/>
        </authorList>
    </citation>
    <scope>NUCLEOTIDE SEQUENCE</scope>
</reference>
<dbReference type="InterPro" id="IPR038741">
    <property type="entry name" value="AP5B1"/>
</dbReference>
<keyword evidence="3" id="KW-0653">Protein transport</keyword>
<dbReference type="GO" id="GO:0016197">
    <property type="term" value="P:endosomal transport"/>
    <property type="evidence" value="ECO:0007669"/>
    <property type="project" value="InterPro"/>
</dbReference>
<feature type="domain" description="AP5B1 middle" evidence="7">
    <location>
        <begin position="246"/>
        <end position="640"/>
    </location>
</feature>
<sequence>MTLNWTERIAAFSLSPSRFLSGTTAEAFLAELLRELRDDRASYSLKVLLLAPLCEHPTLLCLSDSVGEETALELMSVMAQCPPKSLQFRCQLLVAITCVLVCSSCAGARSQASLDFLSLLLETAGDPGELPGDGGQQRLRAGACACLRELEACCPGLLSPRLELLDGLRQRETSRLHQALAGVQSLALRNAVHQLGRETGAGAEELKALLGGNASDSWEEERGPATLTALTPGPTGSLPTLHTGPDCKELRSVLASLLEDSYLLTPPCQAALLLTLTEVVAMVPAVPPAIFRAQLLRLLGTSQVCLLHSTLLLKASFTDSLFGGEDEDFLLRRLLVLSQHPLLSPPDQLFYMDCILHFPENRPLSGGEGEEAPPVALTPRLAAALLPTLLNDGHTLLARVKLLALLYLEEGEGGGPEGGPEGGQEGGGGPAHLYQLLASLLDVAEAGGGGRETVVTSFRAAFLFLLYFGHVRRFSGRLTARLCRLYMRRPQLAPHLINLADRVQERTPAPDWTPELLRAVQRAVTEAPLARLTLADFSRHLQVLARVAEEGGVCQQPTLAFLARVVTPSSSSLCGGGGWRLGAAVLAVCRRLLVHPDLDSLLAPLSHTLRHLAGHYGDTDVQDHARLYHALLTTVSRQKLAGVLAAGAAEDRRQLKQRSLSCLVAESEELTSALTVHRLEESVCRLTEAGAEPGEAGADQGEAGADQGEAGADQGGGGEAAGARQASPSEAEAALDAYRAQFREPDFSSHITLRYTLTHTEAPPPGFDRLYSIRLHFGLTDQHYEALGDVSVPRLFRGRPPPAVRLRLRPRRPGATTLLASALFTAQDGRTWHAALPPLPVAFQQSFLPLPAPGGWGPARRLALFRGLWGDMSAPGGGGALSLFCCPLTGAALSALVDKHLARFLVSDPSHADESKAAIFLPPKSHVLLRIRPERDASHFDIATDNWELLPPLNSYLLTITSSQEGGGS</sequence>
<dbReference type="Pfam" id="PF21588">
    <property type="entry name" value="AP5B1_middle"/>
    <property type="match status" value="1"/>
</dbReference>
<feature type="compositionally biased region" description="Low complexity" evidence="5">
    <location>
        <begin position="691"/>
        <end position="712"/>
    </location>
</feature>
<dbReference type="GO" id="GO:0005765">
    <property type="term" value="C:lysosomal membrane"/>
    <property type="evidence" value="ECO:0007669"/>
    <property type="project" value="TreeGrafter"/>
</dbReference>
<comment type="caution">
    <text evidence="10">The sequence shown here is derived from an EMBL/GenBank/DDBJ whole genome shotgun (WGS) entry which is preliminary data.</text>
</comment>
<feature type="region of interest" description="Disordered" evidence="5">
    <location>
        <begin position="691"/>
        <end position="732"/>
    </location>
</feature>
<dbReference type="PANTHER" id="PTHR34033">
    <property type="entry name" value="AP-5 COMPLEX SUBUNIT BETA-1"/>
    <property type="match status" value="1"/>
</dbReference>
<feature type="domain" description="AP-5 complex subunit beta-1 N-terminal" evidence="6">
    <location>
        <begin position="30"/>
        <end position="100"/>
    </location>
</feature>
<feature type="compositionally biased region" description="Low complexity" evidence="5">
    <location>
        <begin position="224"/>
        <end position="242"/>
    </location>
</feature>
<evidence type="ECO:0000313" key="10">
    <source>
        <dbReference type="EMBL" id="CAG5984653.1"/>
    </source>
</evidence>
<dbReference type="Proteomes" id="UP000677803">
    <property type="component" value="Unassembled WGS sequence"/>
</dbReference>
<proteinExistence type="predicted"/>